<sequence>MTNTPQRIISLVPSLTELVIDLGLQQQLVGRTRFCAHPKEKVEDIPIIGGTKNPRLDKIRDLNPDYIIANKEENRPEDIKTLAEDFEVNVTQIATIEDALITIHELGKKFNRSEQAESLISNIQEALDDRPKVTKLNTAYLIWKDPWMTVGRDTYIHDIMNHWQLPNVFAEQKRYPKIDLDDLKRQNPDLILLSSEPYPFKEKHMAQIEEACPTARVLLVEGEWFSWYGSRMEHAFKRLNGWRKTIA</sequence>
<evidence type="ECO:0000259" key="2">
    <source>
        <dbReference type="PROSITE" id="PS50983"/>
    </source>
</evidence>
<comment type="caution">
    <text evidence="3">The sequence shown here is derived from an EMBL/GenBank/DDBJ whole genome shotgun (WGS) entry which is preliminary data.</text>
</comment>
<dbReference type="PANTHER" id="PTHR30535">
    <property type="entry name" value="VITAMIN B12-BINDING PROTEIN"/>
    <property type="match status" value="1"/>
</dbReference>
<accession>A0A2A2GDM4</accession>
<evidence type="ECO:0000313" key="3">
    <source>
        <dbReference type="EMBL" id="PAU94969.1"/>
    </source>
</evidence>
<dbReference type="Gene3D" id="3.40.50.1980">
    <property type="entry name" value="Nitrogenase molybdenum iron protein domain"/>
    <property type="match status" value="2"/>
</dbReference>
<dbReference type="PROSITE" id="PS50983">
    <property type="entry name" value="FE_B12_PBP"/>
    <property type="match status" value="1"/>
</dbReference>
<dbReference type="RefSeq" id="WP_095605836.1">
    <property type="nucleotide sequence ID" value="NZ_NSKE01000003.1"/>
</dbReference>
<evidence type="ECO:0000313" key="4">
    <source>
        <dbReference type="Proteomes" id="UP000218831"/>
    </source>
</evidence>
<keyword evidence="1" id="KW-0732">Signal</keyword>
<proteinExistence type="predicted"/>
<dbReference type="OrthoDB" id="9816357at2"/>
<dbReference type="Pfam" id="PF01497">
    <property type="entry name" value="Peripla_BP_2"/>
    <property type="match status" value="1"/>
</dbReference>
<dbReference type="AlphaFoldDB" id="A0A2A2GDM4"/>
<dbReference type="InterPro" id="IPR054828">
    <property type="entry name" value="Vit_B12_bind_prot"/>
</dbReference>
<gene>
    <name evidence="3" type="ORF">CK503_05755</name>
</gene>
<organism evidence="3 4">
    <name type="scientific">Fodinibius salipaludis</name>
    <dbReference type="NCBI Taxonomy" id="2032627"/>
    <lineage>
        <taxon>Bacteria</taxon>
        <taxon>Pseudomonadati</taxon>
        <taxon>Balneolota</taxon>
        <taxon>Balneolia</taxon>
        <taxon>Balneolales</taxon>
        <taxon>Balneolaceae</taxon>
        <taxon>Fodinibius</taxon>
    </lineage>
</organism>
<keyword evidence="4" id="KW-1185">Reference proteome</keyword>
<name>A0A2A2GDM4_9BACT</name>
<feature type="domain" description="Fe/B12 periplasmic-binding" evidence="2">
    <location>
        <begin position="7"/>
        <end position="247"/>
    </location>
</feature>
<dbReference type="SUPFAM" id="SSF53807">
    <property type="entry name" value="Helical backbone' metal receptor"/>
    <property type="match status" value="1"/>
</dbReference>
<dbReference type="NCBIfam" id="NF038402">
    <property type="entry name" value="TroA_like"/>
    <property type="match status" value="1"/>
</dbReference>
<dbReference type="EMBL" id="NSKE01000003">
    <property type="protein sequence ID" value="PAU94969.1"/>
    <property type="molecule type" value="Genomic_DNA"/>
</dbReference>
<dbReference type="InterPro" id="IPR002491">
    <property type="entry name" value="ABC_transptr_periplasmic_BD"/>
</dbReference>
<protein>
    <recommendedName>
        <fullName evidence="2">Fe/B12 periplasmic-binding domain-containing protein</fullName>
    </recommendedName>
</protein>
<reference evidence="3 4" key="1">
    <citation type="submission" date="2017-08" db="EMBL/GenBank/DDBJ databases">
        <title>Aliifodinibius alkalisoli sp. nov., isolated from saline alkaline soil.</title>
        <authorList>
            <person name="Liu D."/>
            <person name="Zhang G."/>
        </authorList>
    </citation>
    <scope>NUCLEOTIDE SEQUENCE [LARGE SCALE GENOMIC DNA]</scope>
    <source>
        <strain evidence="3 4">WN023</strain>
    </source>
</reference>
<dbReference type="Proteomes" id="UP000218831">
    <property type="component" value="Unassembled WGS sequence"/>
</dbReference>
<dbReference type="InterPro" id="IPR050902">
    <property type="entry name" value="ABC_Transporter_SBP"/>
</dbReference>
<evidence type="ECO:0000256" key="1">
    <source>
        <dbReference type="ARBA" id="ARBA00022729"/>
    </source>
</evidence>
<dbReference type="PANTHER" id="PTHR30535:SF35">
    <property type="entry name" value="PERIPLASMIC BINDING PROTEIN"/>
    <property type="match status" value="1"/>
</dbReference>